<feature type="domain" description="Lipocalin/cytosolic fatty-acid binding" evidence="3">
    <location>
        <begin position="32"/>
        <end position="170"/>
    </location>
</feature>
<sequence>MRLFGMLFFLVISAVACTGTPKGVTAVDNFVLNRYLGNWYEIARLDHGFERGLSNVTAQYSLKGDGGVKVINRGYSAEEKEWKQAEGKAYFVDGPHKGHLKVSFFGPFYGSYVIFELDDDYRYAFVSGPNHDYLWLLSRTPTVSDEVKQRFINKAKAAGFDTEELLFVEQKTLN</sequence>
<dbReference type="PIRSF" id="PIRSF036893">
    <property type="entry name" value="Lipocalin_ApoD"/>
    <property type="match status" value="1"/>
</dbReference>
<keyword evidence="5" id="KW-1185">Reference proteome</keyword>
<evidence type="ECO:0000259" key="3">
    <source>
        <dbReference type="Pfam" id="PF08212"/>
    </source>
</evidence>
<dbReference type="InterPro" id="IPR000566">
    <property type="entry name" value="Lipocln_cytosolic_FA-bd_dom"/>
</dbReference>
<reference evidence="4 5" key="1">
    <citation type="journal article" date="2019" name="Int. J. Syst. Evol. Microbiol.">
        <title>The Global Catalogue of Microorganisms (GCM) 10K type strain sequencing project: providing services to taxonomists for standard genome sequencing and annotation.</title>
        <authorList>
            <consortium name="The Broad Institute Genomics Platform"/>
            <consortium name="The Broad Institute Genome Sequencing Center for Infectious Disease"/>
            <person name="Wu L."/>
            <person name="Ma J."/>
        </authorList>
    </citation>
    <scope>NUCLEOTIDE SEQUENCE [LARGE SCALE GENOMIC DNA]</scope>
    <source>
        <strain evidence="4 5">JCM 6886</strain>
    </source>
</reference>
<dbReference type="RefSeq" id="WP_286305974.1">
    <property type="nucleotide sequence ID" value="NZ_AP027741.1"/>
</dbReference>
<dbReference type="CDD" id="cd19438">
    <property type="entry name" value="lipocalin_Blc-like"/>
    <property type="match status" value="1"/>
</dbReference>
<proteinExistence type="inferred from homology"/>
<comment type="caution">
    <text evidence="4">The sequence shown here is derived from an EMBL/GenBank/DDBJ whole genome shotgun (WGS) entry which is preliminary data.</text>
</comment>
<keyword evidence="2" id="KW-0998">Cell outer membrane</keyword>
<dbReference type="SUPFAM" id="SSF50814">
    <property type="entry name" value="Lipocalins"/>
    <property type="match status" value="1"/>
</dbReference>
<organism evidence="4 5">
    <name type="scientific">Methylophaga marina</name>
    <dbReference type="NCBI Taxonomy" id="45495"/>
    <lineage>
        <taxon>Bacteria</taxon>
        <taxon>Pseudomonadati</taxon>
        <taxon>Pseudomonadota</taxon>
        <taxon>Gammaproteobacteria</taxon>
        <taxon>Thiotrichales</taxon>
        <taxon>Piscirickettsiaceae</taxon>
        <taxon>Methylophaga</taxon>
    </lineage>
</organism>
<dbReference type="Pfam" id="PF08212">
    <property type="entry name" value="Lipocalin_2"/>
    <property type="match status" value="1"/>
</dbReference>
<protein>
    <recommendedName>
        <fullName evidence="2">Outer membrane lipoprotein Blc</fullName>
    </recommendedName>
</protein>
<comment type="function">
    <text evidence="2">Involved in the storage or transport of lipids necessary for membrane maintenance under stressful conditions. Displays a binding preference for lysophospholipids.</text>
</comment>
<comment type="subunit">
    <text evidence="2">Homodimer.</text>
</comment>
<keyword evidence="2" id="KW-0446">Lipid-binding</keyword>
<dbReference type="InterPro" id="IPR012674">
    <property type="entry name" value="Calycin"/>
</dbReference>
<dbReference type="InterPro" id="IPR047202">
    <property type="entry name" value="Lipocalin_Blc-like_dom"/>
</dbReference>
<accession>A0ABN0TWM6</accession>
<name>A0ABN0TWM6_9GAMM</name>
<dbReference type="InterPro" id="IPR002446">
    <property type="entry name" value="Lipocalin_bac"/>
</dbReference>
<evidence type="ECO:0000256" key="2">
    <source>
        <dbReference type="PIRNR" id="PIRNR036893"/>
    </source>
</evidence>
<evidence type="ECO:0000313" key="5">
    <source>
        <dbReference type="Proteomes" id="UP001501476"/>
    </source>
</evidence>
<comment type="subcellular location">
    <subcellularLocation>
        <location evidence="2">Cell outer membrane</location>
    </subcellularLocation>
</comment>
<dbReference type="Gene3D" id="2.40.128.20">
    <property type="match status" value="1"/>
</dbReference>
<gene>
    <name evidence="4" type="ORF">GCM10008964_23930</name>
</gene>
<evidence type="ECO:0000256" key="1">
    <source>
        <dbReference type="ARBA" id="ARBA00006889"/>
    </source>
</evidence>
<dbReference type="Proteomes" id="UP001501476">
    <property type="component" value="Unassembled WGS sequence"/>
</dbReference>
<dbReference type="EMBL" id="BAAADG010000018">
    <property type="protein sequence ID" value="GAA0231957.1"/>
    <property type="molecule type" value="Genomic_DNA"/>
</dbReference>
<feature type="signal peptide" evidence="2">
    <location>
        <begin position="1"/>
        <end position="16"/>
    </location>
</feature>
<dbReference type="InterPro" id="IPR022271">
    <property type="entry name" value="Lipocalin_ApoD"/>
</dbReference>
<dbReference type="PROSITE" id="PS51257">
    <property type="entry name" value="PROKAR_LIPOPROTEIN"/>
    <property type="match status" value="1"/>
</dbReference>
<keyword evidence="2" id="KW-0472">Membrane</keyword>
<dbReference type="PANTHER" id="PTHR10612:SF34">
    <property type="entry name" value="APOLIPOPROTEIN D"/>
    <property type="match status" value="1"/>
</dbReference>
<evidence type="ECO:0000313" key="4">
    <source>
        <dbReference type="EMBL" id="GAA0231957.1"/>
    </source>
</evidence>
<dbReference type="PRINTS" id="PR01171">
    <property type="entry name" value="BCTLIPOCALIN"/>
</dbReference>
<feature type="chain" id="PRO_5045014609" description="Outer membrane lipoprotein Blc" evidence="2">
    <location>
        <begin position="17"/>
        <end position="174"/>
    </location>
</feature>
<keyword evidence="2" id="KW-0449">Lipoprotein</keyword>
<comment type="similarity">
    <text evidence="1 2">Belongs to the calycin superfamily. Lipocalin family.</text>
</comment>
<keyword evidence="2" id="KW-0732">Signal</keyword>
<dbReference type="PANTHER" id="PTHR10612">
    <property type="entry name" value="APOLIPOPROTEIN D"/>
    <property type="match status" value="1"/>
</dbReference>